<dbReference type="Pfam" id="PF00078">
    <property type="entry name" value="RVT_1"/>
    <property type="match status" value="1"/>
</dbReference>
<comment type="caution">
    <text evidence="2">The sequence shown here is derived from an EMBL/GenBank/DDBJ whole genome shotgun (WGS) entry which is preliminary data.</text>
</comment>
<dbReference type="Proteomes" id="UP000663855">
    <property type="component" value="Unassembled WGS sequence"/>
</dbReference>
<feature type="domain" description="Reverse transcriptase" evidence="1">
    <location>
        <begin position="120"/>
        <end position="367"/>
    </location>
</feature>
<name>A0A816C229_9BILA</name>
<organism evidence="2 4">
    <name type="scientific">Rotaria magnacalcarata</name>
    <dbReference type="NCBI Taxonomy" id="392030"/>
    <lineage>
        <taxon>Eukaryota</taxon>
        <taxon>Metazoa</taxon>
        <taxon>Spiralia</taxon>
        <taxon>Gnathifera</taxon>
        <taxon>Rotifera</taxon>
        <taxon>Eurotatoria</taxon>
        <taxon>Bdelloidea</taxon>
        <taxon>Philodinida</taxon>
        <taxon>Philodinidae</taxon>
        <taxon>Rotaria</taxon>
    </lineage>
</organism>
<evidence type="ECO:0000313" key="2">
    <source>
        <dbReference type="EMBL" id="CAF1615850.1"/>
    </source>
</evidence>
<sequence>MHDYQFSAISDDNHTYNDPVQILSHLTHHFRSRFTSPITDMNIQTNKEAHELWGKLSEADIDDIQLACQDTDLKFSPKDIWNVIRRMNSKNSPGFDLISNKMIKRLPESYAHILAPQYNDLFASAYWSKNWKRARTICFNKSDQSAPTTQQLRPISLLPVLGKVYERRFIMRFQRWLTNLNILPWQQSGARANQSTISRVNHLLEQLTNSLRYNTFTPVLFVDFKQAFDMLWQQGLLLKLNRVNCPTPYLLWITNYFKDRSMAIDLNGLLSDNIAIARGAPQGSVFGAIAYIVAHYDLQQIFERPENNHLYVDDLGSIYVPNIYCKFQSQIIDIEQRINRDLEKLHDYAKQWQQPINSKKTQLSTGL</sequence>
<gene>
    <name evidence="3" type="ORF">BYL167_LOCUS13799</name>
    <name evidence="2" type="ORF">CJN711_LOCUS37192</name>
</gene>
<dbReference type="EMBL" id="CAJNOV010018024">
    <property type="protein sequence ID" value="CAF1615850.1"/>
    <property type="molecule type" value="Genomic_DNA"/>
</dbReference>
<reference evidence="2" key="1">
    <citation type="submission" date="2021-02" db="EMBL/GenBank/DDBJ databases">
        <authorList>
            <person name="Nowell W R."/>
        </authorList>
    </citation>
    <scope>NUCLEOTIDE SEQUENCE</scope>
</reference>
<proteinExistence type="predicted"/>
<protein>
    <recommendedName>
        <fullName evidence="1">Reverse transcriptase domain-containing protein</fullName>
    </recommendedName>
</protein>
<evidence type="ECO:0000259" key="1">
    <source>
        <dbReference type="PROSITE" id="PS50878"/>
    </source>
</evidence>
<dbReference type="InterPro" id="IPR000477">
    <property type="entry name" value="RT_dom"/>
</dbReference>
<accession>A0A816C229</accession>
<dbReference type="SUPFAM" id="SSF56672">
    <property type="entry name" value="DNA/RNA polymerases"/>
    <property type="match status" value="1"/>
</dbReference>
<evidence type="ECO:0000313" key="3">
    <source>
        <dbReference type="EMBL" id="CAF4003210.1"/>
    </source>
</evidence>
<dbReference type="Proteomes" id="UP000681967">
    <property type="component" value="Unassembled WGS sequence"/>
</dbReference>
<dbReference type="InterPro" id="IPR043502">
    <property type="entry name" value="DNA/RNA_pol_sf"/>
</dbReference>
<dbReference type="PANTHER" id="PTHR19446">
    <property type="entry name" value="REVERSE TRANSCRIPTASES"/>
    <property type="match status" value="1"/>
</dbReference>
<dbReference type="AlphaFoldDB" id="A0A816C229"/>
<evidence type="ECO:0000313" key="4">
    <source>
        <dbReference type="Proteomes" id="UP000663855"/>
    </source>
</evidence>
<dbReference type="PROSITE" id="PS50878">
    <property type="entry name" value="RT_POL"/>
    <property type="match status" value="1"/>
</dbReference>
<dbReference type="EMBL" id="CAJOBH010004801">
    <property type="protein sequence ID" value="CAF4003210.1"/>
    <property type="molecule type" value="Genomic_DNA"/>
</dbReference>